<feature type="compositionally biased region" description="Acidic residues" evidence="1">
    <location>
        <begin position="200"/>
        <end position="217"/>
    </location>
</feature>
<gene>
    <name evidence="2" type="ORF">EK21DRAFT_109319</name>
</gene>
<dbReference type="InterPro" id="IPR021109">
    <property type="entry name" value="Peptidase_aspartic_dom_sf"/>
</dbReference>
<feature type="compositionally biased region" description="Basic and acidic residues" evidence="1">
    <location>
        <begin position="231"/>
        <end position="248"/>
    </location>
</feature>
<feature type="compositionally biased region" description="Polar residues" evidence="1">
    <location>
        <begin position="274"/>
        <end position="286"/>
    </location>
</feature>
<sequence length="296" mass="33160">MPVADFSTTKLNGNPARPLKESLVPFYQVYEIPVLIAASHRTNAVGDFCAKGNFMNTAYAERLGLKINRRCVSSVTIANGKKVITSGTVKTLFRFGSESQTHSLVFHLLPCCIHDVILGKTFLTVTRTFSSLANQVRRVKQRKVTEFTQDQYDCLYLGDSAPRFIGLLNGQYGGLEDEQDDDDDREEANVIYKRKSYEDEGYEDDGYDDDGMQDDGYGDSRFEDDAYADDECNHGKSEDKRSSDNGYDYDKGGTYLWAIDIDKGHLPSDEGKKTTASPIFLSNNSPKRGPSKHKDE</sequence>
<dbReference type="Pfam" id="PF13650">
    <property type="entry name" value="Asp_protease_2"/>
    <property type="match status" value="1"/>
</dbReference>
<dbReference type="AlphaFoldDB" id="A0A9P4HHK7"/>
<dbReference type="CDD" id="cd00303">
    <property type="entry name" value="retropepsin_like"/>
    <property type="match status" value="1"/>
</dbReference>
<comment type="caution">
    <text evidence="2">The sequence shown here is derived from an EMBL/GenBank/DDBJ whole genome shotgun (WGS) entry which is preliminary data.</text>
</comment>
<proteinExistence type="predicted"/>
<dbReference type="EMBL" id="ML978168">
    <property type="protein sequence ID" value="KAF2033186.1"/>
    <property type="molecule type" value="Genomic_DNA"/>
</dbReference>
<feature type="region of interest" description="Disordered" evidence="1">
    <location>
        <begin position="266"/>
        <end position="296"/>
    </location>
</feature>
<evidence type="ECO:0000313" key="2">
    <source>
        <dbReference type="EMBL" id="KAF2033186.1"/>
    </source>
</evidence>
<protein>
    <submittedName>
        <fullName evidence="2">Uncharacterized protein</fullName>
    </submittedName>
</protein>
<name>A0A9P4HHK7_9PLEO</name>
<dbReference type="Proteomes" id="UP000799777">
    <property type="component" value="Unassembled WGS sequence"/>
</dbReference>
<keyword evidence="3" id="KW-1185">Reference proteome</keyword>
<organism evidence="2 3">
    <name type="scientific">Setomelanomma holmii</name>
    <dbReference type="NCBI Taxonomy" id="210430"/>
    <lineage>
        <taxon>Eukaryota</taxon>
        <taxon>Fungi</taxon>
        <taxon>Dikarya</taxon>
        <taxon>Ascomycota</taxon>
        <taxon>Pezizomycotina</taxon>
        <taxon>Dothideomycetes</taxon>
        <taxon>Pleosporomycetidae</taxon>
        <taxon>Pleosporales</taxon>
        <taxon>Pleosporineae</taxon>
        <taxon>Phaeosphaeriaceae</taxon>
        <taxon>Setomelanomma</taxon>
    </lineage>
</organism>
<evidence type="ECO:0000256" key="1">
    <source>
        <dbReference type="SAM" id="MobiDB-lite"/>
    </source>
</evidence>
<accession>A0A9P4HHK7</accession>
<evidence type="ECO:0000313" key="3">
    <source>
        <dbReference type="Proteomes" id="UP000799777"/>
    </source>
</evidence>
<feature type="region of interest" description="Disordered" evidence="1">
    <location>
        <begin position="200"/>
        <end position="248"/>
    </location>
</feature>
<reference evidence="2" key="1">
    <citation type="journal article" date="2020" name="Stud. Mycol.">
        <title>101 Dothideomycetes genomes: a test case for predicting lifestyles and emergence of pathogens.</title>
        <authorList>
            <person name="Haridas S."/>
            <person name="Albert R."/>
            <person name="Binder M."/>
            <person name="Bloem J."/>
            <person name="Labutti K."/>
            <person name="Salamov A."/>
            <person name="Andreopoulos B."/>
            <person name="Baker S."/>
            <person name="Barry K."/>
            <person name="Bills G."/>
            <person name="Bluhm B."/>
            <person name="Cannon C."/>
            <person name="Castanera R."/>
            <person name="Culley D."/>
            <person name="Daum C."/>
            <person name="Ezra D."/>
            <person name="Gonzalez J."/>
            <person name="Henrissat B."/>
            <person name="Kuo A."/>
            <person name="Liang C."/>
            <person name="Lipzen A."/>
            <person name="Lutzoni F."/>
            <person name="Magnuson J."/>
            <person name="Mondo S."/>
            <person name="Nolan M."/>
            <person name="Ohm R."/>
            <person name="Pangilinan J."/>
            <person name="Park H.-J."/>
            <person name="Ramirez L."/>
            <person name="Alfaro M."/>
            <person name="Sun H."/>
            <person name="Tritt A."/>
            <person name="Yoshinaga Y."/>
            <person name="Zwiers L.-H."/>
            <person name="Turgeon B."/>
            <person name="Goodwin S."/>
            <person name="Spatafora J."/>
            <person name="Crous P."/>
            <person name="Grigoriev I."/>
        </authorList>
    </citation>
    <scope>NUCLEOTIDE SEQUENCE</scope>
    <source>
        <strain evidence="2">CBS 110217</strain>
    </source>
</reference>
<dbReference type="Gene3D" id="2.40.70.10">
    <property type="entry name" value="Acid Proteases"/>
    <property type="match status" value="1"/>
</dbReference>
<dbReference type="OrthoDB" id="6079484at2759"/>